<proteinExistence type="predicted"/>
<accession>A0A554X2Z9</accession>
<keyword evidence="2" id="KW-1185">Reference proteome</keyword>
<name>A0A554X2Z9_9BURK</name>
<sequence length="78" mass="8854">MIDDETLRRWGREFDRDEQAVRESYPNTFYDGEQDALRRLAQKISGEISRQIESDGGFEAWRASQQARAEAAASVTGG</sequence>
<organism evidence="1 2">
    <name type="scientific">Tepidimonas charontis</name>
    <dbReference type="NCBI Taxonomy" id="2267262"/>
    <lineage>
        <taxon>Bacteria</taxon>
        <taxon>Pseudomonadati</taxon>
        <taxon>Pseudomonadota</taxon>
        <taxon>Betaproteobacteria</taxon>
        <taxon>Burkholderiales</taxon>
        <taxon>Tepidimonas</taxon>
    </lineage>
</organism>
<dbReference type="EMBL" id="VJON01000057">
    <property type="protein sequence ID" value="TSE30214.1"/>
    <property type="molecule type" value="Genomic_DNA"/>
</dbReference>
<reference evidence="1 2" key="1">
    <citation type="submission" date="2019-07" db="EMBL/GenBank/DDBJ databases">
        <title>Tepidimonas charontis SPSP-6 draft genome.</title>
        <authorList>
            <person name="Da Costa M.S."/>
            <person name="Froufe H.J.C."/>
            <person name="Egas C."/>
            <person name="Albuquerque L."/>
        </authorList>
    </citation>
    <scope>NUCLEOTIDE SEQUENCE [LARGE SCALE GENOMIC DNA]</scope>
    <source>
        <strain evidence="1 2">SPSP-6</strain>
    </source>
</reference>
<dbReference type="RefSeq" id="WP_144329331.1">
    <property type="nucleotide sequence ID" value="NZ_VJON01000057.1"/>
</dbReference>
<evidence type="ECO:0000313" key="1">
    <source>
        <dbReference type="EMBL" id="TSE30214.1"/>
    </source>
</evidence>
<protein>
    <submittedName>
        <fullName evidence="1">Uncharacterized protein</fullName>
    </submittedName>
</protein>
<dbReference type="Proteomes" id="UP000318294">
    <property type="component" value="Unassembled WGS sequence"/>
</dbReference>
<gene>
    <name evidence="1" type="ORF">Tchar_02487</name>
</gene>
<comment type="caution">
    <text evidence="1">The sequence shown here is derived from an EMBL/GenBank/DDBJ whole genome shotgun (WGS) entry which is preliminary data.</text>
</comment>
<evidence type="ECO:0000313" key="2">
    <source>
        <dbReference type="Proteomes" id="UP000318294"/>
    </source>
</evidence>
<dbReference type="AlphaFoldDB" id="A0A554X2Z9"/>